<name>A0ABD0QCI3_CIRMR</name>
<evidence type="ECO:0000313" key="2">
    <source>
        <dbReference type="Proteomes" id="UP001529510"/>
    </source>
</evidence>
<proteinExistence type="predicted"/>
<dbReference type="Proteomes" id="UP001529510">
    <property type="component" value="Unassembled WGS sequence"/>
</dbReference>
<keyword evidence="2" id="KW-1185">Reference proteome</keyword>
<accession>A0ABD0QCI3</accession>
<dbReference type="AlphaFoldDB" id="A0ABD0QCI3"/>
<feature type="non-terminal residue" evidence="1">
    <location>
        <position position="50"/>
    </location>
</feature>
<organism evidence="1 2">
    <name type="scientific">Cirrhinus mrigala</name>
    <name type="common">Mrigala</name>
    <dbReference type="NCBI Taxonomy" id="683832"/>
    <lineage>
        <taxon>Eukaryota</taxon>
        <taxon>Metazoa</taxon>
        <taxon>Chordata</taxon>
        <taxon>Craniata</taxon>
        <taxon>Vertebrata</taxon>
        <taxon>Euteleostomi</taxon>
        <taxon>Actinopterygii</taxon>
        <taxon>Neopterygii</taxon>
        <taxon>Teleostei</taxon>
        <taxon>Ostariophysi</taxon>
        <taxon>Cypriniformes</taxon>
        <taxon>Cyprinidae</taxon>
        <taxon>Labeoninae</taxon>
        <taxon>Labeonini</taxon>
        <taxon>Cirrhinus</taxon>
    </lineage>
</organism>
<dbReference type="EMBL" id="JAMKFB020000009">
    <property type="protein sequence ID" value="KAL0183621.1"/>
    <property type="molecule type" value="Genomic_DNA"/>
</dbReference>
<reference evidence="1 2" key="1">
    <citation type="submission" date="2024-05" db="EMBL/GenBank/DDBJ databases">
        <title>Genome sequencing and assembly of Indian major carp, Cirrhinus mrigala (Hamilton, 1822).</title>
        <authorList>
            <person name="Mohindra V."/>
            <person name="Chowdhury L.M."/>
            <person name="Lal K."/>
            <person name="Jena J.K."/>
        </authorList>
    </citation>
    <scope>NUCLEOTIDE SEQUENCE [LARGE SCALE GENOMIC DNA]</scope>
    <source>
        <strain evidence="1">CM1030</strain>
        <tissue evidence="1">Blood</tissue>
    </source>
</reference>
<feature type="non-terminal residue" evidence="1">
    <location>
        <position position="1"/>
    </location>
</feature>
<sequence length="50" mass="5526">SLAASPESTDVPNTTVSSLLSFDDIGKSLSQMKEKLQYFCREEIDMISGR</sequence>
<evidence type="ECO:0000313" key="1">
    <source>
        <dbReference type="EMBL" id="KAL0183621.1"/>
    </source>
</evidence>
<gene>
    <name evidence="1" type="ORF">M9458_019317</name>
</gene>
<protein>
    <submittedName>
        <fullName evidence="1">Uncharacterized protein</fullName>
    </submittedName>
</protein>
<comment type="caution">
    <text evidence="1">The sequence shown here is derived from an EMBL/GenBank/DDBJ whole genome shotgun (WGS) entry which is preliminary data.</text>
</comment>